<comment type="caution">
    <text evidence="1">The sequence shown here is derived from an EMBL/GenBank/DDBJ whole genome shotgun (WGS) entry which is preliminary data.</text>
</comment>
<dbReference type="Proteomes" id="UP001162992">
    <property type="component" value="Chromosome 15"/>
</dbReference>
<evidence type="ECO:0000313" key="2">
    <source>
        <dbReference type="Proteomes" id="UP001162992"/>
    </source>
</evidence>
<reference evidence="2" key="1">
    <citation type="journal article" date="2024" name="Proc. Natl. Acad. Sci. U.S.A.">
        <title>Extraordinary preservation of gene collinearity over three hundred million years revealed in homosporous lycophytes.</title>
        <authorList>
            <person name="Li C."/>
            <person name="Wickell D."/>
            <person name="Kuo L.Y."/>
            <person name="Chen X."/>
            <person name="Nie B."/>
            <person name="Liao X."/>
            <person name="Peng D."/>
            <person name="Ji J."/>
            <person name="Jenkins J."/>
            <person name="Williams M."/>
            <person name="Shu S."/>
            <person name="Plott C."/>
            <person name="Barry K."/>
            <person name="Rajasekar S."/>
            <person name="Grimwood J."/>
            <person name="Han X."/>
            <person name="Sun S."/>
            <person name="Hou Z."/>
            <person name="He W."/>
            <person name="Dai G."/>
            <person name="Sun C."/>
            <person name="Schmutz J."/>
            <person name="Leebens-Mack J.H."/>
            <person name="Li F.W."/>
            <person name="Wang L."/>
        </authorList>
    </citation>
    <scope>NUCLEOTIDE SEQUENCE [LARGE SCALE GENOMIC DNA]</scope>
    <source>
        <strain evidence="2">cv. PW_Plant_1</strain>
    </source>
</reference>
<evidence type="ECO:0000313" key="1">
    <source>
        <dbReference type="EMBL" id="KAJ7529508.1"/>
    </source>
</evidence>
<keyword evidence="2" id="KW-1185">Reference proteome</keyword>
<accession>A0ACC2BIF9</accession>
<dbReference type="EMBL" id="CM055106">
    <property type="protein sequence ID" value="KAJ7529508.1"/>
    <property type="molecule type" value="Genomic_DNA"/>
</dbReference>
<gene>
    <name evidence="1" type="ORF">O6H91_15G054100</name>
</gene>
<sequence>MCRVQKLVAAKLVVLVRYEASSWLPTDKNLEQMRDFLPTLLQWIMHDWDEEHCTKILSNCYRALPEKGKVIIIDIVLDPSEEADPYSNIKNSFDLVMIAHTNGMERTREEWHNLLTKSDFPSYKIFQIPNLQFIIEAYKA</sequence>
<protein>
    <submittedName>
        <fullName evidence="1">Uncharacterized protein</fullName>
    </submittedName>
</protein>
<organism evidence="1 2">
    <name type="scientific">Diphasiastrum complanatum</name>
    <name type="common">Issler's clubmoss</name>
    <name type="synonym">Lycopodium complanatum</name>
    <dbReference type="NCBI Taxonomy" id="34168"/>
    <lineage>
        <taxon>Eukaryota</taxon>
        <taxon>Viridiplantae</taxon>
        <taxon>Streptophyta</taxon>
        <taxon>Embryophyta</taxon>
        <taxon>Tracheophyta</taxon>
        <taxon>Lycopodiopsida</taxon>
        <taxon>Lycopodiales</taxon>
        <taxon>Lycopodiaceae</taxon>
        <taxon>Lycopodioideae</taxon>
        <taxon>Diphasiastrum</taxon>
    </lineage>
</organism>
<name>A0ACC2BIF9_DIPCM</name>
<proteinExistence type="predicted"/>